<feature type="compositionally biased region" description="Basic and acidic residues" evidence="1">
    <location>
        <begin position="255"/>
        <end position="280"/>
    </location>
</feature>
<dbReference type="AlphaFoldDB" id="A0A1I8ED43"/>
<dbReference type="WBParaSite" id="maker-PairedContig_1498-snap-gene-2.29-mRNA-1">
    <property type="protein sequence ID" value="maker-PairedContig_1498-snap-gene-2.29-mRNA-1"/>
    <property type="gene ID" value="maker-PairedContig_1498-snap-gene-2.29"/>
</dbReference>
<feature type="compositionally biased region" description="Basic and acidic residues" evidence="1">
    <location>
        <begin position="113"/>
        <end position="126"/>
    </location>
</feature>
<reference evidence="2" key="1">
    <citation type="submission" date="2016-11" db="UniProtKB">
        <authorList>
            <consortium name="WormBaseParasite"/>
        </authorList>
    </citation>
    <scope>IDENTIFICATION</scope>
    <source>
        <strain evidence="2">pt0022</strain>
    </source>
</reference>
<evidence type="ECO:0000256" key="1">
    <source>
        <dbReference type="SAM" id="MobiDB-lite"/>
    </source>
</evidence>
<name>A0A1I8ED43_WUCBA</name>
<feature type="compositionally biased region" description="Polar residues" evidence="1">
    <location>
        <begin position="325"/>
        <end position="340"/>
    </location>
</feature>
<feature type="region of interest" description="Disordered" evidence="1">
    <location>
        <begin position="252"/>
        <end position="280"/>
    </location>
</feature>
<feature type="region of interest" description="Disordered" evidence="1">
    <location>
        <begin position="1"/>
        <end position="38"/>
    </location>
</feature>
<accession>A0A1I8ED43</accession>
<evidence type="ECO:0000313" key="2">
    <source>
        <dbReference type="WBParaSite" id="maker-PairedContig_1498-snap-gene-2.29-mRNA-1"/>
    </source>
</evidence>
<feature type="region of interest" description="Disordered" evidence="1">
    <location>
        <begin position="107"/>
        <end position="151"/>
    </location>
</feature>
<protein>
    <submittedName>
        <fullName evidence="2">Uncharacterized protein</fullName>
    </submittedName>
</protein>
<proteinExistence type="predicted"/>
<feature type="compositionally biased region" description="Basic and acidic residues" evidence="1">
    <location>
        <begin position="347"/>
        <end position="358"/>
    </location>
</feature>
<sequence length="372" mass="42872">MCLCSRKKSEVRLETQPPVSILQKPPLKTKNSPQNRTIGKGIQRSRIPLSKEELKSQFEEIQKALGVEPNSALIDRIHSCKEPAKDLPIKKGDLIFSLNELKKVSKASGNNKYDSKQNIRVQKCESDTDDDTLYPKPISMSKNEADQDEVDDEVQLEEPNSENYMYNEQEILFVCHDMIRQLNKVTSSHIFYKLQFYIILNYSQRSVPNQPKHPSAIRTLLSKNLRNAKVSIVKHYAKTHSLPMHYRCRMKKNARKEASRNHRTTAEEGSERTQTDSELELVKTQELLPLTSNETPERSQKKALYFPKILWKTSSIIKSATIDSADSLDQSNKPETFTKTEISSISSHEKEISRNSPELRLETDLKKKDKKW</sequence>
<feature type="region of interest" description="Disordered" evidence="1">
    <location>
        <begin position="325"/>
        <end position="358"/>
    </location>
</feature>
<organism evidence="2">
    <name type="scientific">Wuchereria bancrofti</name>
    <dbReference type="NCBI Taxonomy" id="6293"/>
    <lineage>
        <taxon>Eukaryota</taxon>
        <taxon>Metazoa</taxon>
        <taxon>Ecdysozoa</taxon>
        <taxon>Nematoda</taxon>
        <taxon>Chromadorea</taxon>
        <taxon>Rhabditida</taxon>
        <taxon>Spirurina</taxon>
        <taxon>Spiruromorpha</taxon>
        <taxon>Filarioidea</taxon>
        <taxon>Onchocercidae</taxon>
        <taxon>Wuchereria</taxon>
    </lineage>
</organism>